<dbReference type="Pfam" id="PF24850">
    <property type="entry name" value="CC_BshC"/>
    <property type="match status" value="1"/>
</dbReference>
<dbReference type="EC" id="6.-.-.-" evidence="2"/>
<sequence length="512" mass="58694">MPTQSYPLQRVPGFSKLLLDYLAGKPELNPFYGATPTLESFRAQIDQKKSVNRQTLVEVLTDQYQGISDSPNIHCLLDEKTFTVSTGHQLNLLTGPLYVIYKLVSTINLARKLQQTYPEFKFVPVYWMATEDHDWDEINHFHLFGKTYTCTSSQTGAVGRFKTTDLADLINQLPAGIPIFKDAYQSSETLTEAVRKYVHALFGETGLLCIDADDARLKGLLKSVIEADVLTQAHQKPVHDTDEKLVSLGYKPQIHAREINFFYMKGDLRERIEQRNGTYHVLNTDIRFTQEAIEAEIANHPENFSPNVVLRPLYQEIILPNLAYLGGPAEVGYWFQLKSIFDLHQVPYPILLPRNFALVVPPLVEKRLEKLELSILDLFQEAHVLRATFIDKHTKNILDLGDEHERLSTLMSKIAQKAQAIDETLEPAVLAEETRWQKGLDRLTKKMRKAEERNQETGLRQLAAVKQDLFPEGHWQERYTNFLEFYMSDPAFLAKLYAAFDPLSFELTVLNH</sequence>
<protein>
    <recommendedName>
        <fullName evidence="2">Putative cysteine ligase BshC</fullName>
        <ecNumber evidence="2">6.-.-.-</ecNumber>
    </recommendedName>
</protein>
<evidence type="ECO:0000313" key="6">
    <source>
        <dbReference type="Proteomes" id="UP001598138"/>
    </source>
</evidence>
<dbReference type="PIRSF" id="PIRSF012535">
    <property type="entry name" value="UCP012535"/>
    <property type="match status" value="1"/>
</dbReference>
<dbReference type="EMBL" id="JBBKXZ010000002">
    <property type="protein sequence ID" value="MFD3394576.1"/>
    <property type="molecule type" value="Genomic_DNA"/>
</dbReference>
<organism evidence="5 6">
    <name type="scientific">Aquirufa avitistagni</name>
    <dbReference type="NCBI Taxonomy" id="3104728"/>
    <lineage>
        <taxon>Bacteria</taxon>
        <taxon>Pseudomonadati</taxon>
        <taxon>Bacteroidota</taxon>
        <taxon>Cytophagia</taxon>
        <taxon>Cytophagales</taxon>
        <taxon>Flectobacillaceae</taxon>
        <taxon>Aquirufa</taxon>
    </lineage>
</organism>
<dbReference type="InterPro" id="IPR055398">
    <property type="entry name" value="Rossmann-like_BshC"/>
</dbReference>
<reference evidence="5 6" key="1">
    <citation type="submission" date="2024-03" db="EMBL/GenBank/DDBJ databases">
        <title>Aquirufa genome sequencing.</title>
        <authorList>
            <person name="Pitt A."/>
            <person name="Hahn M.W."/>
        </authorList>
    </citation>
    <scope>NUCLEOTIDE SEQUENCE [LARGE SCALE GENOMIC DNA]</scope>
    <source>
        <strain evidence="5 6">OSTEICH-129V</strain>
    </source>
</reference>
<feature type="coiled-coil region" evidence="2">
    <location>
        <begin position="433"/>
        <end position="460"/>
    </location>
</feature>
<dbReference type="Proteomes" id="UP001598138">
    <property type="component" value="Unassembled WGS sequence"/>
</dbReference>
<evidence type="ECO:0000259" key="3">
    <source>
        <dbReference type="Pfam" id="PF10079"/>
    </source>
</evidence>
<dbReference type="Pfam" id="PF10079">
    <property type="entry name" value="Rossmann-like_BshC"/>
    <property type="match status" value="1"/>
</dbReference>
<evidence type="ECO:0000259" key="4">
    <source>
        <dbReference type="Pfam" id="PF24850"/>
    </source>
</evidence>
<dbReference type="InterPro" id="IPR011199">
    <property type="entry name" value="Bacillithiol_biosynth_BshC"/>
</dbReference>
<feature type="domain" description="Bacillithiol biosynthesis BshC C-terminal coiled-coil" evidence="4">
    <location>
        <begin position="357"/>
        <end position="511"/>
    </location>
</feature>
<evidence type="ECO:0000313" key="5">
    <source>
        <dbReference type="EMBL" id="MFD3394576.1"/>
    </source>
</evidence>
<evidence type="ECO:0000256" key="2">
    <source>
        <dbReference type="HAMAP-Rule" id="MF_01867"/>
    </source>
</evidence>
<dbReference type="InterPro" id="IPR055399">
    <property type="entry name" value="CC_BshC"/>
</dbReference>
<evidence type="ECO:0000256" key="1">
    <source>
        <dbReference type="ARBA" id="ARBA00022598"/>
    </source>
</evidence>
<keyword evidence="6" id="KW-1185">Reference proteome</keyword>
<dbReference type="HAMAP" id="MF_01867">
    <property type="entry name" value="BshC"/>
    <property type="match status" value="1"/>
</dbReference>
<proteinExistence type="inferred from homology"/>
<name>A0ABW6DCV3_9BACT</name>
<accession>A0ABW6DCV3</accession>
<gene>
    <name evidence="2 5" type="primary">bshC</name>
    <name evidence="5" type="ORF">U0R10_08085</name>
</gene>
<comment type="similarity">
    <text evidence="2">Belongs to the BshC family.</text>
</comment>
<dbReference type="RefSeq" id="WP_377983456.1">
    <property type="nucleotide sequence ID" value="NZ_JBBKXZ010000002.1"/>
</dbReference>
<feature type="domain" description="Bacillithiol biosynthesis BshC N-terminal Rossmann-like" evidence="3">
    <location>
        <begin position="1"/>
        <end position="355"/>
    </location>
</feature>
<keyword evidence="1 2" id="KW-0436">Ligase</keyword>
<dbReference type="NCBIfam" id="TIGR03998">
    <property type="entry name" value="thiol_BshC"/>
    <property type="match status" value="1"/>
</dbReference>
<comment type="caution">
    <text evidence="5">The sequence shown here is derived from an EMBL/GenBank/DDBJ whole genome shotgun (WGS) entry which is preliminary data.</text>
</comment>
<keyword evidence="2" id="KW-0175">Coiled coil</keyword>